<dbReference type="InterPro" id="IPR001296">
    <property type="entry name" value="Glyco_trans_1"/>
</dbReference>
<dbReference type="STRING" id="272627.CCC_00234"/>
<accession>A0A0C2YPY9</accession>
<sequence>MFAYVDTALMNNLGHHANSARHISTELRSRGIPCAVLGYVDMEQALKDELSATSWFRCNTYGTYDRDPICGWLSNYEIVSRTLAEDMNRIGGISASDTIYVNSIQPPQFMGMVRWAQGLPEENRPTVIMEFGTDPGLQAYDTPEGLRFAPQDTRVDSRAVLLRYTARHLTEADRKWLRLATFDAQSSAIFQMLLDFPVGTLPLPQQAVTSCRDRTGQRPITIGILGHQRGEKGFDKVPALVARLLAERNDIRVLVHNGWPEGMVAQQQELRAMAAAESRLMLDERTADGVLWAALLEQSDLIVCPYNRNRFISSYSAVASEAMANSIPVVVPEGTTMHAVIREFGEPGTIFKEESVDSILAATNAALDDFDRLAGLARQASIRWGETRGAKCLVDTLLSWQTAS</sequence>
<dbReference type="Proteomes" id="UP000031971">
    <property type="component" value="Unassembled WGS sequence"/>
</dbReference>
<organism evidence="2 3">
    <name type="scientific">Paramagnetospirillum magnetotacticum MS-1</name>
    <dbReference type="NCBI Taxonomy" id="272627"/>
    <lineage>
        <taxon>Bacteria</taxon>
        <taxon>Pseudomonadati</taxon>
        <taxon>Pseudomonadota</taxon>
        <taxon>Alphaproteobacteria</taxon>
        <taxon>Rhodospirillales</taxon>
        <taxon>Magnetospirillaceae</taxon>
        <taxon>Paramagnetospirillum</taxon>
    </lineage>
</organism>
<dbReference type="GO" id="GO:0016757">
    <property type="term" value="F:glycosyltransferase activity"/>
    <property type="evidence" value="ECO:0007669"/>
    <property type="project" value="InterPro"/>
</dbReference>
<gene>
    <name evidence="2" type="ORF">CCC_00234</name>
</gene>
<dbReference type="RefSeq" id="WP_009871137.1">
    <property type="nucleotide sequence ID" value="NZ_JXSL01000030.1"/>
</dbReference>
<proteinExistence type="predicted"/>
<dbReference type="SUPFAM" id="SSF53756">
    <property type="entry name" value="UDP-Glycosyltransferase/glycogen phosphorylase"/>
    <property type="match status" value="1"/>
</dbReference>
<keyword evidence="3" id="KW-1185">Reference proteome</keyword>
<comment type="caution">
    <text evidence="2">The sequence shown here is derived from an EMBL/GenBank/DDBJ whole genome shotgun (WGS) entry which is preliminary data.</text>
</comment>
<dbReference type="Pfam" id="PF00534">
    <property type="entry name" value="Glycos_transf_1"/>
    <property type="match status" value="1"/>
</dbReference>
<evidence type="ECO:0000313" key="2">
    <source>
        <dbReference type="EMBL" id="KIL97173.1"/>
    </source>
</evidence>
<reference evidence="2 3" key="1">
    <citation type="submission" date="2015-01" db="EMBL/GenBank/DDBJ databases">
        <title>Genome Sequence of Magnetospirillum magnetotacticum Strain MS-1.</title>
        <authorList>
            <person name="Marinov G.K."/>
            <person name="Smalley M.D."/>
            <person name="DeSalvo G."/>
        </authorList>
    </citation>
    <scope>NUCLEOTIDE SEQUENCE [LARGE SCALE GENOMIC DNA]</scope>
    <source>
        <strain evidence="2 3">MS-1</strain>
    </source>
</reference>
<name>A0A0C2YPY9_PARME</name>
<evidence type="ECO:0000313" key="3">
    <source>
        <dbReference type="Proteomes" id="UP000031971"/>
    </source>
</evidence>
<dbReference type="AlphaFoldDB" id="A0A0C2YPY9"/>
<feature type="domain" description="Glycosyl transferase family 1" evidence="1">
    <location>
        <begin position="220"/>
        <end position="371"/>
    </location>
</feature>
<dbReference type="Gene3D" id="3.40.50.2000">
    <property type="entry name" value="Glycogen Phosphorylase B"/>
    <property type="match status" value="1"/>
</dbReference>
<dbReference type="OrthoDB" id="7318871at2"/>
<protein>
    <recommendedName>
        <fullName evidence="1">Glycosyl transferase family 1 domain-containing protein</fullName>
    </recommendedName>
</protein>
<dbReference type="EMBL" id="JXSL01000030">
    <property type="protein sequence ID" value="KIL97173.1"/>
    <property type="molecule type" value="Genomic_DNA"/>
</dbReference>
<evidence type="ECO:0000259" key="1">
    <source>
        <dbReference type="Pfam" id="PF00534"/>
    </source>
</evidence>